<dbReference type="Pfam" id="PF11799">
    <property type="entry name" value="IMS_C"/>
    <property type="match status" value="1"/>
</dbReference>
<evidence type="ECO:0000259" key="17">
    <source>
        <dbReference type="PROSITE" id="PS50173"/>
    </source>
</evidence>
<dbReference type="InterPro" id="IPR024728">
    <property type="entry name" value="PolY_HhH_motif"/>
</dbReference>
<evidence type="ECO:0000256" key="12">
    <source>
        <dbReference type="ARBA" id="ARBA00022932"/>
    </source>
</evidence>
<evidence type="ECO:0000256" key="13">
    <source>
        <dbReference type="ARBA" id="ARBA00023125"/>
    </source>
</evidence>
<evidence type="ECO:0000256" key="5">
    <source>
        <dbReference type="ARBA" id="ARBA00022490"/>
    </source>
</evidence>
<evidence type="ECO:0000256" key="10">
    <source>
        <dbReference type="ARBA" id="ARBA00022763"/>
    </source>
</evidence>
<dbReference type="Proteomes" id="UP000008794">
    <property type="component" value="Chromosome"/>
</dbReference>
<keyword evidence="4 16" id="KW-0515">Mutator protein</keyword>
<dbReference type="PATRIC" id="fig|717959.3.peg.2430"/>
<keyword evidence="6 16" id="KW-0808">Transferase</keyword>
<dbReference type="FunFam" id="1.10.150.20:FF:000019">
    <property type="entry name" value="DNA polymerase IV"/>
    <property type="match status" value="1"/>
</dbReference>
<dbReference type="CDD" id="cd03586">
    <property type="entry name" value="PolY_Pol_IV_kappa"/>
    <property type="match status" value="1"/>
</dbReference>
<evidence type="ECO:0000256" key="15">
    <source>
        <dbReference type="ARBA" id="ARBA00049244"/>
    </source>
</evidence>
<comment type="subunit">
    <text evidence="3 16">Monomer.</text>
</comment>
<dbReference type="GeneID" id="92755910"/>
<dbReference type="FunFam" id="3.30.1490.100:FF:000004">
    <property type="entry name" value="DNA polymerase IV"/>
    <property type="match status" value="1"/>
</dbReference>
<feature type="binding site" evidence="16">
    <location>
        <position position="104"/>
    </location>
    <ligand>
        <name>Mg(2+)</name>
        <dbReference type="ChEBI" id="CHEBI:18420"/>
    </ligand>
</feature>
<keyword evidence="19" id="KW-1185">Reference proteome</keyword>
<dbReference type="Gene3D" id="3.40.1170.60">
    <property type="match status" value="1"/>
</dbReference>
<reference evidence="18 19" key="2">
    <citation type="submission" date="2010-03" db="EMBL/GenBank/DDBJ databases">
        <authorList>
            <person name="Pajon A."/>
        </authorList>
    </citation>
    <scope>NUCLEOTIDE SEQUENCE [LARGE SCALE GENOMIC DNA]</scope>
    <source>
        <strain evidence="18 19">WAL 8301</strain>
    </source>
</reference>
<dbReference type="KEGG" id="ash:AL1_08380"/>
<dbReference type="PANTHER" id="PTHR11076">
    <property type="entry name" value="DNA REPAIR POLYMERASE UMUC / TRANSFERASE FAMILY MEMBER"/>
    <property type="match status" value="1"/>
</dbReference>
<evidence type="ECO:0000313" key="18">
    <source>
        <dbReference type="EMBL" id="CBK63391.1"/>
    </source>
</evidence>
<gene>
    <name evidence="16" type="primary">dinB</name>
    <name evidence="18" type="ORF">AL1_08380</name>
</gene>
<dbReference type="HOGENOM" id="CLU_012348_1_2_10"/>
<feature type="site" description="Substrate discrimination" evidence="16">
    <location>
        <position position="15"/>
    </location>
</feature>
<dbReference type="InterPro" id="IPR017961">
    <property type="entry name" value="DNA_pol_Y-fam_little_finger"/>
</dbReference>
<dbReference type="SUPFAM" id="SSF100879">
    <property type="entry name" value="Lesion bypass DNA polymerase (Y-family), little finger domain"/>
    <property type="match status" value="1"/>
</dbReference>
<dbReference type="GO" id="GO:0003887">
    <property type="term" value="F:DNA-directed DNA polymerase activity"/>
    <property type="evidence" value="ECO:0007669"/>
    <property type="project" value="UniProtKB-UniRule"/>
</dbReference>
<evidence type="ECO:0000256" key="14">
    <source>
        <dbReference type="ARBA" id="ARBA00023204"/>
    </source>
</evidence>
<keyword evidence="13 16" id="KW-0238">DNA-binding</keyword>
<evidence type="ECO:0000256" key="4">
    <source>
        <dbReference type="ARBA" id="ARBA00022457"/>
    </source>
</evidence>
<keyword evidence="8 16" id="KW-0235">DNA replication</keyword>
<evidence type="ECO:0000256" key="2">
    <source>
        <dbReference type="ARBA" id="ARBA00010945"/>
    </source>
</evidence>
<dbReference type="STRING" id="717959.AL1_08380"/>
<evidence type="ECO:0000256" key="9">
    <source>
        <dbReference type="ARBA" id="ARBA00022723"/>
    </source>
</evidence>
<comment type="subcellular location">
    <subcellularLocation>
        <location evidence="1 16">Cytoplasm</location>
    </subcellularLocation>
</comment>
<dbReference type="Gene3D" id="1.10.150.20">
    <property type="entry name" value="5' to 3' exonuclease, C-terminal subdomain"/>
    <property type="match status" value="1"/>
</dbReference>
<evidence type="ECO:0000256" key="11">
    <source>
        <dbReference type="ARBA" id="ARBA00022842"/>
    </source>
</evidence>
<evidence type="ECO:0000256" key="16">
    <source>
        <dbReference type="HAMAP-Rule" id="MF_01113"/>
    </source>
</evidence>
<dbReference type="SUPFAM" id="SSF56672">
    <property type="entry name" value="DNA/RNA polymerases"/>
    <property type="match status" value="1"/>
</dbReference>
<dbReference type="OrthoDB" id="9808813at2"/>
<dbReference type="GO" id="GO:0009432">
    <property type="term" value="P:SOS response"/>
    <property type="evidence" value="ECO:0007669"/>
    <property type="project" value="TreeGrafter"/>
</dbReference>
<feature type="domain" description="UmuC" evidence="17">
    <location>
        <begin position="6"/>
        <end position="182"/>
    </location>
</feature>
<keyword evidence="5 16" id="KW-0963">Cytoplasm</keyword>
<evidence type="ECO:0000256" key="7">
    <source>
        <dbReference type="ARBA" id="ARBA00022695"/>
    </source>
</evidence>
<keyword evidence="12 16" id="KW-0239">DNA-directed DNA polymerase</keyword>
<dbReference type="HAMAP" id="MF_01113">
    <property type="entry name" value="DNApol_IV"/>
    <property type="match status" value="1"/>
</dbReference>
<comment type="similarity">
    <text evidence="2 16">Belongs to the DNA polymerase type-Y family.</text>
</comment>
<dbReference type="EC" id="2.7.7.7" evidence="16"/>
<dbReference type="InterPro" id="IPR050116">
    <property type="entry name" value="DNA_polymerase-Y"/>
</dbReference>
<keyword evidence="9 16" id="KW-0479">Metal-binding</keyword>
<dbReference type="NCBIfam" id="NF002677">
    <property type="entry name" value="PRK02406.1"/>
    <property type="match status" value="1"/>
</dbReference>
<comment type="catalytic activity">
    <reaction evidence="15 16">
        <text>DNA(n) + a 2'-deoxyribonucleoside 5'-triphosphate = DNA(n+1) + diphosphate</text>
        <dbReference type="Rhea" id="RHEA:22508"/>
        <dbReference type="Rhea" id="RHEA-COMP:17339"/>
        <dbReference type="Rhea" id="RHEA-COMP:17340"/>
        <dbReference type="ChEBI" id="CHEBI:33019"/>
        <dbReference type="ChEBI" id="CHEBI:61560"/>
        <dbReference type="ChEBI" id="CHEBI:173112"/>
        <dbReference type="EC" id="2.7.7.7"/>
    </reaction>
</comment>
<dbReference type="Pfam" id="PF11798">
    <property type="entry name" value="IMS_HHH"/>
    <property type="match status" value="1"/>
</dbReference>
<dbReference type="InterPro" id="IPR043128">
    <property type="entry name" value="Rev_trsase/Diguanyl_cyclase"/>
</dbReference>
<sequence length="356" mass="40104">MSQRKIIHIDMDAFYASVEQRDRPEYRGRPIAVGYDGPRGVVATASYEARPYGVHSALSSVLAKRLCPELIFVPARFDVYKAVSRQIRAIFGEYTELVEPLSLDEAFLDVSHVRSATLVAREIKAHILAETGLTASAGISVNKMLAKIASDYRKPDGLFTIPPERIEEFVAGLPVERFFGIGEVTAEKMHRLGIRTGADLRLWNEAALVQQFGKAGHSYYGYARGIDEREVTPNRVRKSLGAETTFAEDTDDRERLRLELSAVREEVWNRVMRHEFRGKTVVLKLKFDNFRQITRSKTLFTPVDSAETLRRVSEELLAAADFHGRKIRLIGLTVGNSPEACPECVQLRFDFGNPET</sequence>
<dbReference type="GO" id="GO:0006261">
    <property type="term" value="P:DNA-templated DNA replication"/>
    <property type="evidence" value="ECO:0007669"/>
    <property type="project" value="UniProtKB-UniRule"/>
</dbReference>
<dbReference type="InterPro" id="IPR001126">
    <property type="entry name" value="UmuC"/>
</dbReference>
<dbReference type="EMBL" id="FP929032">
    <property type="protein sequence ID" value="CBK63391.1"/>
    <property type="molecule type" value="Genomic_DNA"/>
</dbReference>
<accession>D4IKC9</accession>
<dbReference type="GO" id="GO:0042276">
    <property type="term" value="P:error-prone translesion synthesis"/>
    <property type="evidence" value="ECO:0007669"/>
    <property type="project" value="TreeGrafter"/>
</dbReference>
<comment type="function">
    <text evidence="16">Poorly processive, error-prone DNA polymerase involved in untargeted mutagenesis. Copies undamaged DNA at stalled replication forks, which arise in vivo from mismatched or misaligned primer ends. These misaligned primers can be extended by PolIV. Exhibits no 3'-5' exonuclease (proofreading) activity. May be involved in translesional synthesis, in conjunction with the beta clamp from PolIII.</text>
</comment>
<dbReference type="GO" id="GO:0005829">
    <property type="term" value="C:cytosol"/>
    <property type="evidence" value="ECO:0007669"/>
    <property type="project" value="TreeGrafter"/>
</dbReference>
<evidence type="ECO:0000256" key="6">
    <source>
        <dbReference type="ARBA" id="ARBA00022679"/>
    </source>
</evidence>
<feature type="binding site" evidence="16">
    <location>
        <position position="10"/>
    </location>
    <ligand>
        <name>Mg(2+)</name>
        <dbReference type="ChEBI" id="CHEBI:18420"/>
    </ligand>
</feature>
<dbReference type="Gene3D" id="3.30.1490.100">
    <property type="entry name" value="DNA polymerase, Y-family, little finger domain"/>
    <property type="match status" value="1"/>
</dbReference>
<evidence type="ECO:0000313" key="19">
    <source>
        <dbReference type="Proteomes" id="UP000008794"/>
    </source>
</evidence>
<dbReference type="BioCyc" id="ASHA717959:AL1_RS03935-MONOMER"/>
<reference evidence="18 19" key="1">
    <citation type="submission" date="2010-03" db="EMBL/GenBank/DDBJ databases">
        <title>The genome sequence of Alistipes shahii WAL 8301.</title>
        <authorList>
            <consortium name="metaHIT consortium -- http://www.metahit.eu/"/>
            <person name="Pajon A."/>
            <person name="Turner K."/>
            <person name="Parkhill J."/>
        </authorList>
    </citation>
    <scope>NUCLEOTIDE SEQUENCE [LARGE SCALE GENOMIC DNA]</scope>
    <source>
        <strain evidence="18 19">WAL 8301</strain>
    </source>
</reference>
<dbReference type="InterPro" id="IPR043502">
    <property type="entry name" value="DNA/RNA_pol_sf"/>
</dbReference>
<keyword evidence="10 16" id="KW-0227">DNA damage</keyword>
<keyword evidence="7 16" id="KW-0548">Nucleotidyltransferase</keyword>
<evidence type="ECO:0000256" key="8">
    <source>
        <dbReference type="ARBA" id="ARBA00022705"/>
    </source>
</evidence>
<keyword evidence="14 16" id="KW-0234">DNA repair</keyword>
<evidence type="ECO:0000256" key="3">
    <source>
        <dbReference type="ARBA" id="ARBA00011245"/>
    </source>
</evidence>
<dbReference type="PANTHER" id="PTHR11076:SF33">
    <property type="entry name" value="DNA POLYMERASE KAPPA"/>
    <property type="match status" value="1"/>
</dbReference>
<dbReference type="Gene3D" id="3.30.70.270">
    <property type="match status" value="1"/>
</dbReference>
<dbReference type="GO" id="GO:0006281">
    <property type="term" value="P:DNA repair"/>
    <property type="evidence" value="ECO:0007669"/>
    <property type="project" value="UniProtKB-UniRule"/>
</dbReference>
<dbReference type="AlphaFoldDB" id="D4IKC9"/>
<comment type="cofactor">
    <cofactor evidence="16">
        <name>Mg(2+)</name>
        <dbReference type="ChEBI" id="CHEBI:18420"/>
    </cofactor>
    <text evidence="16">Binds 2 magnesium ions per subunit.</text>
</comment>
<dbReference type="InterPro" id="IPR022880">
    <property type="entry name" value="DNApol_IV"/>
</dbReference>
<dbReference type="InterPro" id="IPR036775">
    <property type="entry name" value="DNA_pol_Y-fam_lit_finger_sf"/>
</dbReference>
<dbReference type="GO" id="GO:0000287">
    <property type="term" value="F:magnesium ion binding"/>
    <property type="evidence" value="ECO:0007669"/>
    <property type="project" value="UniProtKB-UniRule"/>
</dbReference>
<proteinExistence type="inferred from homology"/>
<dbReference type="FunFam" id="3.40.1170.60:FF:000001">
    <property type="entry name" value="DNA polymerase IV"/>
    <property type="match status" value="1"/>
</dbReference>
<feature type="active site" evidence="16">
    <location>
        <position position="105"/>
    </location>
</feature>
<name>D4IKC9_9BACT</name>
<dbReference type="RefSeq" id="WP_015546326.1">
    <property type="nucleotide sequence ID" value="NC_021030.1"/>
</dbReference>
<dbReference type="Pfam" id="PF00817">
    <property type="entry name" value="IMS"/>
    <property type="match status" value="1"/>
</dbReference>
<evidence type="ECO:0000256" key="1">
    <source>
        <dbReference type="ARBA" id="ARBA00004496"/>
    </source>
</evidence>
<dbReference type="GO" id="GO:0003684">
    <property type="term" value="F:damaged DNA binding"/>
    <property type="evidence" value="ECO:0007669"/>
    <property type="project" value="InterPro"/>
</dbReference>
<dbReference type="PROSITE" id="PS50173">
    <property type="entry name" value="UMUC"/>
    <property type="match status" value="1"/>
</dbReference>
<organism evidence="18 19">
    <name type="scientific">Alistipes shahii WAL 8301</name>
    <dbReference type="NCBI Taxonomy" id="717959"/>
    <lineage>
        <taxon>Bacteria</taxon>
        <taxon>Pseudomonadati</taxon>
        <taxon>Bacteroidota</taxon>
        <taxon>Bacteroidia</taxon>
        <taxon>Bacteroidales</taxon>
        <taxon>Rikenellaceae</taxon>
        <taxon>Alistipes</taxon>
    </lineage>
</organism>
<keyword evidence="11 16" id="KW-0460">Magnesium</keyword>
<protein>
    <recommendedName>
        <fullName evidence="16">DNA polymerase IV</fullName>
        <shortName evidence="16">Pol IV</shortName>
        <ecNumber evidence="16">2.7.7.7</ecNumber>
    </recommendedName>
</protein>